<evidence type="ECO:0000256" key="4">
    <source>
        <dbReference type="SAM" id="MobiDB-lite"/>
    </source>
</evidence>
<reference evidence="7" key="2">
    <citation type="submission" date="2013-12" db="EMBL/GenBank/DDBJ databases">
        <title>Evolution of pathogenesis and genome organization in the Tremellales.</title>
        <authorList>
            <person name="Cuomo C."/>
            <person name="Litvintseva A."/>
            <person name="Heitman J."/>
            <person name="Chen Y."/>
            <person name="Sun S."/>
            <person name="Springer D."/>
            <person name="Dromer F."/>
            <person name="Young S."/>
            <person name="Zeng Q."/>
            <person name="Chapman S."/>
            <person name="Gujja S."/>
            <person name="Saif S."/>
            <person name="Birren B."/>
        </authorList>
    </citation>
    <scope>NUCLEOTIDE SEQUENCE [LARGE SCALE GENOMIC DNA]</scope>
    <source>
        <strain evidence="7">BCC8398</strain>
    </source>
</reference>
<feature type="compositionally biased region" description="Gly residues" evidence="4">
    <location>
        <begin position="284"/>
        <end position="294"/>
    </location>
</feature>
<protein>
    <submittedName>
        <fullName evidence="6">Specific transcriptional repressor</fullName>
    </submittedName>
</protein>
<evidence type="ECO:0000259" key="5">
    <source>
        <dbReference type="PROSITE" id="PS50118"/>
    </source>
</evidence>
<sequence length="907" mass="95722">MASSDNPAPPSNGSGPPSLVPSRASSVLSTPPELSSHTSDPFLQTALFGGDAKLPSHPQASSTSPPLPQVQPGSHVKASSKSPPQLGVPENDATHSEPAGGAASSHGSASPPEVVVTSYSQDEVAIDPALRDQFLTSSQHSNGQESQETAASQGQWDSLPPIQTRREYHPTEAQAAGSAAAAGVGVDENSANLPIDPELSLPQIQANQNGGVPSFTLAGWNLPGLGGMGYGAGGDDSTRPSTQTNSPTSPTGGSHGLWASSFEGSMTDFNSYTSGAEGDSGMEGMPGGGNGKGNGMSAASSESGFEVGGATVAGSKDEEGGVPPPSKKKSHARKQPEGHIKRARNAFILFRKHITDSNLIPPSVEVKHQNISVVAAKMWKEAPQEVRQKFQEEARIEKEEHQRKYPGYRYQPVFRRTDIIRRRVRKDPAEDEKVEAVAEALIQGKAGEALESEIKDQMVSRSEASESEAESTRSTSRRRRRDVGQLSKGAIRAQRAQARAKQMRQNLLGTNLLNMSLYNAATNRIANSAPQPPHPHHHSQAHQHAYSHAMQAPPAHGGYPPHPGAQHYASGMYTMDGYMPMGYDLDGQPIPVGPGAGGAYDAEMYAAIPAGMHAAVMGMPQGTGHESEMYRLPPIEGMVDVGTGYEAWQNPMGAGGGAGPGHVEYWDQPIPGPEEMGSQLPPQGSYADMHEEQYYAASYELAAAPPDVGGGVDEQGRMEGVEGVASDLGYRLPPLMETSRDETSGIDAYRPDTHDPSRLNRGSMAGNERPSDLIASSYAAAAASTAVNNTGASSLSVENRDTREDSQARLRNIRDWTRTLAQSPETGSVSAGQGAGGSSNQQTPSGHVLFNERLFDGALGTAGFQDQDRSRGENVVGGTRDVGKKDTNDDALGMFDQAMEQAGQVSW</sequence>
<dbReference type="Pfam" id="PF00505">
    <property type="entry name" value="HMG_box"/>
    <property type="match status" value="1"/>
</dbReference>
<dbReference type="PANTHER" id="PTHR45789:SF2">
    <property type="entry name" value="FI18025P1"/>
    <property type="match status" value="1"/>
</dbReference>
<feature type="compositionally biased region" description="Polar residues" evidence="4">
    <location>
        <begin position="23"/>
        <end position="42"/>
    </location>
</feature>
<dbReference type="PROSITE" id="PS50118">
    <property type="entry name" value="HMG_BOX_2"/>
    <property type="match status" value="1"/>
</dbReference>
<feature type="region of interest" description="Disordered" evidence="4">
    <location>
        <begin position="525"/>
        <end position="563"/>
    </location>
</feature>
<dbReference type="Gene3D" id="1.10.30.10">
    <property type="entry name" value="High mobility group box domain"/>
    <property type="match status" value="1"/>
</dbReference>
<keyword evidence="1 3" id="KW-0238">DNA-binding</keyword>
<proteinExistence type="predicted"/>
<feature type="region of interest" description="Disordered" evidence="4">
    <location>
        <begin position="229"/>
        <end position="341"/>
    </location>
</feature>
<organism evidence="6 7">
    <name type="scientific">Kwoniella heveanensis BCC8398</name>
    <dbReference type="NCBI Taxonomy" id="1296120"/>
    <lineage>
        <taxon>Eukaryota</taxon>
        <taxon>Fungi</taxon>
        <taxon>Dikarya</taxon>
        <taxon>Basidiomycota</taxon>
        <taxon>Agaricomycotina</taxon>
        <taxon>Tremellomycetes</taxon>
        <taxon>Tremellales</taxon>
        <taxon>Cryptococcaceae</taxon>
        <taxon>Kwoniella</taxon>
    </lineage>
</organism>
<dbReference type="GO" id="GO:0000981">
    <property type="term" value="F:DNA-binding transcription factor activity, RNA polymerase II-specific"/>
    <property type="evidence" value="ECO:0007669"/>
    <property type="project" value="TreeGrafter"/>
</dbReference>
<dbReference type="InterPro" id="IPR009071">
    <property type="entry name" value="HMG_box_dom"/>
</dbReference>
<feature type="region of interest" description="Disordered" evidence="4">
    <location>
        <begin position="735"/>
        <end position="770"/>
    </location>
</feature>
<dbReference type="CDD" id="cd01389">
    <property type="entry name" value="HMG-box_ROX1-like"/>
    <property type="match status" value="1"/>
</dbReference>
<keyword evidence="2 3" id="KW-0539">Nucleus</keyword>
<feature type="DNA-binding region" description="HMG box" evidence="3">
    <location>
        <begin position="340"/>
        <end position="409"/>
    </location>
</feature>
<dbReference type="OrthoDB" id="6247875at2759"/>
<feature type="compositionally biased region" description="Basic and acidic residues" evidence="4">
    <location>
        <begin position="798"/>
        <end position="807"/>
    </location>
</feature>
<dbReference type="Proteomes" id="UP000092666">
    <property type="component" value="Unassembled WGS sequence"/>
</dbReference>
<evidence type="ECO:0000256" key="1">
    <source>
        <dbReference type="ARBA" id="ARBA00023125"/>
    </source>
</evidence>
<feature type="region of interest" description="Disordered" evidence="4">
    <location>
        <begin position="1"/>
        <end position="197"/>
    </location>
</feature>
<evidence type="ECO:0000313" key="7">
    <source>
        <dbReference type="Proteomes" id="UP000092666"/>
    </source>
</evidence>
<dbReference type="SUPFAM" id="SSF47095">
    <property type="entry name" value="HMG-box"/>
    <property type="match status" value="1"/>
</dbReference>
<dbReference type="InterPro" id="IPR051356">
    <property type="entry name" value="SOX/SOX-like_TF"/>
</dbReference>
<dbReference type="EMBL" id="KI669504">
    <property type="protein sequence ID" value="OCF33684.1"/>
    <property type="molecule type" value="Genomic_DNA"/>
</dbReference>
<keyword evidence="7" id="KW-1185">Reference proteome</keyword>
<feature type="region of interest" description="Disordered" evidence="4">
    <location>
        <begin position="788"/>
        <end position="807"/>
    </location>
</feature>
<evidence type="ECO:0000313" key="6">
    <source>
        <dbReference type="EMBL" id="OCF33684.1"/>
    </source>
</evidence>
<dbReference type="GO" id="GO:0000978">
    <property type="term" value="F:RNA polymerase II cis-regulatory region sequence-specific DNA binding"/>
    <property type="evidence" value="ECO:0007669"/>
    <property type="project" value="TreeGrafter"/>
</dbReference>
<evidence type="ECO:0000256" key="3">
    <source>
        <dbReference type="PROSITE-ProRule" id="PRU00267"/>
    </source>
</evidence>
<gene>
    <name evidence="6" type="ORF">I316_04758</name>
</gene>
<feature type="region of interest" description="Disordered" evidence="4">
    <location>
        <begin position="818"/>
        <end position="845"/>
    </location>
</feature>
<dbReference type="PANTHER" id="PTHR45789">
    <property type="entry name" value="FI18025P1"/>
    <property type="match status" value="1"/>
</dbReference>
<feature type="compositionally biased region" description="Low complexity" evidence="4">
    <location>
        <begin position="96"/>
        <end position="113"/>
    </location>
</feature>
<dbReference type="AlphaFoldDB" id="A0A1B9GRJ7"/>
<dbReference type="SMART" id="SM00398">
    <property type="entry name" value="HMG"/>
    <property type="match status" value="1"/>
</dbReference>
<feature type="compositionally biased region" description="Low complexity" evidence="4">
    <location>
        <begin position="1"/>
        <end position="22"/>
    </location>
</feature>
<dbReference type="GO" id="GO:0005634">
    <property type="term" value="C:nucleus"/>
    <property type="evidence" value="ECO:0007669"/>
    <property type="project" value="UniProtKB-UniRule"/>
</dbReference>
<feature type="compositionally biased region" description="Low complexity" evidence="4">
    <location>
        <begin position="239"/>
        <end position="252"/>
    </location>
</feature>
<feature type="compositionally biased region" description="Basic and acidic residues" evidence="4">
    <location>
        <begin position="738"/>
        <end position="758"/>
    </location>
</feature>
<feature type="compositionally biased region" description="Low complexity" evidence="4">
    <location>
        <begin position="542"/>
        <end position="563"/>
    </location>
</feature>
<dbReference type="STRING" id="1296120.A0A1B9GRJ7"/>
<feature type="compositionally biased region" description="Polar residues" evidence="4">
    <location>
        <begin position="262"/>
        <end position="274"/>
    </location>
</feature>
<feature type="compositionally biased region" description="Low complexity" evidence="4">
    <location>
        <begin position="492"/>
        <end position="502"/>
    </location>
</feature>
<reference evidence="6 7" key="1">
    <citation type="submission" date="2013-07" db="EMBL/GenBank/DDBJ databases">
        <title>The Genome Sequence of Cryptococcus heveanensis BCC8398.</title>
        <authorList>
            <consortium name="The Broad Institute Genome Sequencing Platform"/>
            <person name="Cuomo C."/>
            <person name="Litvintseva A."/>
            <person name="Chen Y."/>
            <person name="Heitman J."/>
            <person name="Sun S."/>
            <person name="Springer D."/>
            <person name="Dromer F."/>
            <person name="Young S.K."/>
            <person name="Zeng Q."/>
            <person name="Gargeya S."/>
            <person name="Fitzgerald M."/>
            <person name="Abouelleil A."/>
            <person name="Alvarado L."/>
            <person name="Berlin A.M."/>
            <person name="Chapman S.B."/>
            <person name="Dewar J."/>
            <person name="Goldberg J."/>
            <person name="Griggs A."/>
            <person name="Gujja S."/>
            <person name="Hansen M."/>
            <person name="Howarth C."/>
            <person name="Imamovic A."/>
            <person name="Larimer J."/>
            <person name="McCowan C."/>
            <person name="Murphy C."/>
            <person name="Pearson M."/>
            <person name="Priest M."/>
            <person name="Roberts A."/>
            <person name="Saif S."/>
            <person name="Shea T."/>
            <person name="Sykes S."/>
            <person name="Wortman J."/>
            <person name="Nusbaum C."/>
            <person name="Birren B."/>
        </authorList>
    </citation>
    <scope>NUCLEOTIDE SEQUENCE [LARGE SCALE GENOMIC DNA]</scope>
    <source>
        <strain evidence="6 7">BCC8398</strain>
    </source>
</reference>
<accession>A0A1B9GRJ7</accession>
<name>A0A1B9GRJ7_9TREE</name>
<feature type="region of interest" description="Disordered" evidence="4">
    <location>
        <begin position="448"/>
        <end position="502"/>
    </location>
</feature>
<feature type="compositionally biased region" description="Low complexity" evidence="4">
    <location>
        <begin position="173"/>
        <end position="185"/>
    </location>
</feature>
<feature type="domain" description="HMG box" evidence="5">
    <location>
        <begin position="340"/>
        <end position="409"/>
    </location>
</feature>
<feature type="region of interest" description="Disordered" evidence="4">
    <location>
        <begin position="862"/>
        <end position="891"/>
    </location>
</feature>
<feature type="compositionally biased region" description="Polar residues" evidence="4">
    <location>
        <begin position="134"/>
        <end position="156"/>
    </location>
</feature>
<dbReference type="InterPro" id="IPR036910">
    <property type="entry name" value="HMG_box_dom_sf"/>
</dbReference>
<evidence type="ECO:0000256" key="2">
    <source>
        <dbReference type="ARBA" id="ARBA00023242"/>
    </source>
</evidence>